<sequence>MNTPNTPDRPDFIKLQYAFAAHIRNPEINPPPQNIEQRRMKIYCELFYNNVEDFMANTFPVLHSIISNERWHALMRDYFFRHQSSTPIFLEMPREFLKYLEYEREFDPADPPFMLELSHYEWVELALSTMDEEIDQTGSNAYGDVLTGIPVVSPLVWGLSYCFPVHKISPEFQPQVPGEQLTHLIVYRDKDDEIHFIESNPVTTRLLQFMIDNEYMNGQAILQQIATELKHPQPDIVINGGLEIMKDFISRGILLGVRI</sequence>
<dbReference type="EMBL" id="FOSP01000008">
    <property type="protein sequence ID" value="SFK51974.1"/>
    <property type="molecule type" value="Genomic_DNA"/>
</dbReference>
<evidence type="ECO:0000313" key="4">
    <source>
        <dbReference type="Proteomes" id="UP000199533"/>
    </source>
</evidence>
<dbReference type="Gene3D" id="1.10.150.690">
    <property type="entry name" value="DUF2063"/>
    <property type="match status" value="1"/>
</dbReference>
<keyword evidence="4" id="KW-1185">Reference proteome</keyword>
<accession>A0A1I4A6M6</accession>
<evidence type="ECO:0000259" key="2">
    <source>
        <dbReference type="Pfam" id="PF22106"/>
    </source>
</evidence>
<feature type="domain" description="NGO1945-like C-terminal" evidence="2">
    <location>
        <begin position="153"/>
        <end position="249"/>
    </location>
</feature>
<evidence type="ECO:0000259" key="1">
    <source>
        <dbReference type="Pfam" id="PF09836"/>
    </source>
</evidence>
<dbReference type="InterPro" id="IPR044922">
    <property type="entry name" value="DUF2063_N_sf"/>
</dbReference>
<organism evidence="3 4">
    <name type="scientific">Nitrosomonas aestuarii</name>
    <dbReference type="NCBI Taxonomy" id="52441"/>
    <lineage>
        <taxon>Bacteria</taxon>
        <taxon>Pseudomonadati</taxon>
        <taxon>Pseudomonadota</taxon>
        <taxon>Betaproteobacteria</taxon>
        <taxon>Nitrosomonadales</taxon>
        <taxon>Nitrosomonadaceae</taxon>
        <taxon>Nitrosomonas</taxon>
    </lineage>
</organism>
<proteinExistence type="predicted"/>
<dbReference type="OrthoDB" id="4146344at2"/>
<protein>
    <submittedName>
        <fullName evidence="3">Uncharacterized protein</fullName>
    </submittedName>
</protein>
<dbReference type="RefSeq" id="WP_090698412.1">
    <property type="nucleotide sequence ID" value="NZ_FOSP01000008.1"/>
</dbReference>
<gene>
    <name evidence="3" type="ORF">SAMN05216302_100851</name>
</gene>
<feature type="domain" description="Putative DNA-binding" evidence="1">
    <location>
        <begin position="15"/>
        <end position="100"/>
    </location>
</feature>
<name>A0A1I4A6M6_9PROT</name>
<dbReference type="Proteomes" id="UP000199533">
    <property type="component" value="Unassembled WGS sequence"/>
</dbReference>
<dbReference type="InterPro" id="IPR054098">
    <property type="entry name" value="NGO1945-like_C"/>
</dbReference>
<dbReference type="Pfam" id="PF09836">
    <property type="entry name" value="DUF2063"/>
    <property type="match status" value="1"/>
</dbReference>
<evidence type="ECO:0000313" key="3">
    <source>
        <dbReference type="EMBL" id="SFK51974.1"/>
    </source>
</evidence>
<dbReference type="InterPro" id="IPR018640">
    <property type="entry name" value="DUF2063"/>
</dbReference>
<reference evidence="4" key="1">
    <citation type="submission" date="2016-10" db="EMBL/GenBank/DDBJ databases">
        <authorList>
            <person name="Varghese N."/>
            <person name="Submissions S."/>
        </authorList>
    </citation>
    <scope>NUCLEOTIDE SEQUENCE [LARGE SCALE GENOMIC DNA]</scope>
    <source>
        <strain evidence="4">Nm69</strain>
    </source>
</reference>
<dbReference type="STRING" id="52441.SAMN05216302_100851"/>
<dbReference type="AlphaFoldDB" id="A0A1I4A6M6"/>
<dbReference type="Pfam" id="PF22106">
    <property type="entry name" value="NGO1945_C"/>
    <property type="match status" value="1"/>
</dbReference>
<dbReference type="Gene3D" id="3.90.930.50">
    <property type="match status" value="1"/>
</dbReference>